<dbReference type="PANTHER" id="PTHR15989:SF5">
    <property type="entry name" value="VEZATIN"/>
    <property type="match status" value="1"/>
</dbReference>
<comment type="caution">
    <text evidence="2">The sequence shown here is derived from an EMBL/GenBank/DDBJ whole genome shotgun (WGS) entry which is preliminary data.</text>
</comment>
<sequence>MDSELRKDDFYYLSQEDKERQKREHEESKRVLQELKSVLGFKASEAERQKWKQLLFSDHAVLKSLSPVDPMEPISNSEPSMDSDMGKVGKNDIEEENSNPSITDDEICSRTEYLCENPLDGKNKDNFTHEGFLQGAEGRACLWESEDDSQQADVGDLIAAHPVPRDSPQPSIRQRLARLQLSPDFNFTAGLAAEVAARSLSFTTMQEQTFGDEEEEQLIEENKSEVEEKEEP</sequence>
<protein>
    <submittedName>
        <fullName evidence="2">Vezatin, adherens junctions transmembrane protein</fullName>
    </submittedName>
</protein>
<dbReference type="AlphaFoldDB" id="A0A7J7ZPD4"/>
<keyword evidence="2" id="KW-0812">Transmembrane</keyword>
<dbReference type="PANTHER" id="PTHR15989">
    <property type="entry name" value="VEZATIN"/>
    <property type="match status" value="1"/>
</dbReference>
<dbReference type="InterPro" id="IPR026858">
    <property type="entry name" value="Vezatin"/>
</dbReference>
<feature type="compositionally biased region" description="Basic and acidic residues" evidence="1">
    <location>
        <begin position="220"/>
        <end position="232"/>
    </location>
</feature>
<dbReference type="Proteomes" id="UP000558488">
    <property type="component" value="Unassembled WGS sequence"/>
</dbReference>
<dbReference type="EMBL" id="JACAGB010000003">
    <property type="protein sequence ID" value="KAF6375756.1"/>
    <property type="molecule type" value="Genomic_DNA"/>
</dbReference>
<feature type="region of interest" description="Disordered" evidence="1">
    <location>
        <begin position="66"/>
        <end position="105"/>
    </location>
</feature>
<dbReference type="GO" id="GO:0005886">
    <property type="term" value="C:plasma membrane"/>
    <property type="evidence" value="ECO:0007669"/>
    <property type="project" value="TreeGrafter"/>
</dbReference>
<name>A0A7J7ZPD4_PIPKU</name>
<feature type="compositionally biased region" description="Acidic residues" evidence="1">
    <location>
        <begin position="210"/>
        <end position="219"/>
    </location>
</feature>
<reference evidence="2 3" key="1">
    <citation type="journal article" date="2020" name="Nature">
        <title>Six reference-quality genomes reveal evolution of bat adaptations.</title>
        <authorList>
            <person name="Jebb D."/>
            <person name="Huang Z."/>
            <person name="Pippel M."/>
            <person name="Hughes G.M."/>
            <person name="Lavrichenko K."/>
            <person name="Devanna P."/>
            <person name="Winkler S."/>
            <person name="Jermiin L.S."/>
            <person name="Skirmuntt E.C."/>
            <person name="Katzourakis A."/>
            <person name="Burkitt-Gray L."/>
            <person name="Ray D.A."/>
            <person name="Sullivan K.A.M."/>
            <person name="Roscito J.G."/>
            <person name="Kirilenko B.M."/>
            <person name="Davalos L.M."/>
            <person name="Corthals A.P."/>
            <person name="Power M.L."/>
            <person name="Jones G."/>
            <person name="Ransome R.D."/>
            <person name="Dechmann D.K.N."/>
            <person name="Locatelli A.G."/>
            <person name="Puechmaille S.J."/>
            <person name="Fedrigo O."/>
            <person name="Jarvis E.D."/>
            <person name="Hiller M."/>
            <person name="Vernes S.C."/>
            <person name="Myers E.W."/>
            <person name="Teeling E.C."/>
        </authorList>
    </citation>
    <scope>NUCLEOTIDE SEQUENCE [LARGE SCALE GENOMIC DNA]</scope>
    <source>
        <strain evidence="2">MPipKuh1</strain>
        <tissue evidence="2">Flight muscle</tissue>
    </source>
</reference>
<organism evidence="2 3">
    <name type="scientific">Pipistrellus kuhlii</name>
    <name type="common">Kuhl's pipistrelle</name>
    <dbReference type="NCBI Taxonomy" id="59472"/>
    <lineage>
        <taxon>Eukaryota</taxon>
        <taxon>Metazoa</taxon>
        <taxon>Chordata</taxon>
        <taxon>Craniata</taxon>
        <taxon>Vertebrata</taxon>
        <taxon>Euteleostomi</taxon>
        <taxon>Mammalia</taxon>
        <taxon>Eutheria</taxon>
        <taxon>Laurasiatheria</taxon>
        <taxon>Chiroptera</taxon>
        <taxon>Yangochiroptera</taxon>
        <taxon>Vespertilionidae</taxon>
        <taxon>Pipistrellus</taxon>
    </lineage>
</organism>
<evidence type="ECO:0000313" key="3">
    <source>
        <dbReference type="Proteomes" id="UP000558488"/>
    </source>
</evidence>
<feature type="region of interest" description="Disordered" evidence="1">
    <location>
        <begin position="1"/>
        <end position="29"/>
    </location>
</feature>
<proteinExistence type="predicted"/>
<feature type="region of interest" description="Disordered" evidence="1">
    <location>
        <begin position="206"/>
        <end position="232"/>
    </location>
</feature>
<dbReference type="GO" id="GO:0098609">
    <property type="term" value="P:cell-cell adhesion"/>
    <property type="evidence" value="ECO:0007669"/>
    <property type="project" value="InterPro"/>
</dbReference>
<keyword evidence="3" id="KW-1185">Reference proteome</keyword>
<evidence type="ECO:0000313" key="2">
    <source>
        <dbReference type="EMBL" id="KAF6375756.1"/>
    </source>
</evidence>
<gene>
    <name evidence="2" type="ORF">mPipKuh1_018635</name>
</gene>
<accession>A0A7J7ZPD4</accession>
<evidence type="ECO:0000256" key="1">
    <source>
        <dbReference type="SAM" id="MobiDB-lite"/>
    </source>
</evidence>
<keyword evidence="2" id="KW-0472">Membrane</keyword>